<evidence type="ECO:0000256" key="4">
    <source>
        <dbReference type="ARBA" id="ARBA00022490"/>
    </source>
</evidence>
<name>A0A1R4GKV7_9GAMM</name>
<keyword evidence="6 10" id="KW-0143">Chaperone</keyword>
<evidence type="ECO:0000256" key="9">
    <source>
        <dbReference type="ARBA" id="ARBA00076414"/>
    </source>
</evidence>
<dbReference type="GO" id="GO:0051087">
    <property type="term" value="F:protein-folding chaperone binding"/>
    <property type="evidence" value="ECO:0007669"/>
    <property type="project" value="InterPro"/>
</dbReference>
<evidence type="ECO:0000256" key="11">
    <source>
        <dbReference type="RuleBase" id="RU000639"/>
    </source>
</evidence>
<dbReference type="SUPFAM" id="SSF51064">
    <property type="entry name" value="Head domain of nucleotide exchange factor GrpE"/>
    <property type="match status" value="1"/>
</dbReference>
<dbReference type="InterPro" id="IPR013805">
    <property type="entry name" value="GrpE_CC"/>
</dbReference>
<dbReference type="CDD" id="cd00446">
    <property type="entry name" value="GrpE"/>
    <property type="match status" value="1"/>
</dbReference>
<evidence type="ECO:0000256" key="1">
    <source>
        <dbReference type="ARBA" id="ARBA00004496"/>
    </source>
</evidence>
<dbReference type="PANTHER" id="PTHR21237:SF23">
    <property type="entry name" value="GRPE PROTEIN HOMOLOG, MITOCHONDRIAL"/>
    <property type="match status" value="1"/>
</dbReference>
<dbReference type="EMBL" id="FUGE01000086">
    <property type="protein sequence ID" value="SJM68857.1"/>
    <property type="molecule type" value="Genomic_DNA"/>
</dbReference>
<dbReference type="HAMAP" id="MF_01151">
    <property type="entry name" value="GrpE"/>
    <property type="match status" value="1"/>
</dbReference>
<dbReference type="Gene3D" id="2.30.22.10">
    <property type="entry name" value="Head domain of nucleotide exchange factor GrpE"/>
    <property type="match status" value="1"/>
</dbReference>
<proteinExistence type="inferred from homology"/>
<dbReference type="GO" id="GO:0051082">
    <property type="term" value="F:unfolded protein binding"/>
    <property type="evidence" value="ECO:0007669"/>
    <property type="project" value="TreeGrafter"/>
</dbReference>
<evidence type="ECO:0000256" key="3">
    <source>
        <dbReference type="ARBA" id="ARBA00011738"/>
    </source>
</evidence>
<evidence type="ECO:0000256" key="12">
    <source>
        <dbReference type="RuleBase" id="RU004478"/>
    </source>
</evidence>
<evidence type="ECO:0000256" key="7">
    <source>
        <dbReference type="ARBA" id="ARBA00053401"/>
    </source>
</evidence>
<dbReference type="InterPro" id="IPR000740">
    <property type="entry name" value="GrpE"/>
</dbReference>
<dbReference type="GO" id="GO:0000774">
    <property type="term" value="F:adenyl-nucleotide exchange factor activity"/>
    <property type="evidence" value="ECO:0007669"/>
    <property type="project" value="InterPro"/>
</dbReference>
<feature type="region of interest" description="Disordered" evidence="14">
    <location>
        <begin position="1"/>
        <end position="47"/>
    </location>
</feature>
<comment type="function">
    <text evidence="7 10 11">Participates actively in the response to hyperosmotic and heat shock by preventing the aggregation of stress-denatured proteins, in association with DnaK and GrpE. It is the nucleotide exchange factor for DnaK and may function as a thermosensor. Unfolded proteins bind initially to DnaJ; upon interaction with the DnaJ-bound protein, DnaK hydrolyzes its bound ATP, resulting in the formation of a stable complex. GrpE releases ADP from DnaK; ATP binding to DnaK triggers the release of the substrate protein, thus completing the reaction cycle. Several rounds of ATP-dependent interactions between DnaJ, DnaK and GrpE are required for fully efficient folding.</text>
</comment>
<organism evidence="15 16">
    <name type="scientific">Psychrobacter piechaudii</name>
    <dbReference type="NCBI Taxonomy" id="1945521"/>
    <lineage>
        <taxon>Bacteria</taxon>
        <taxon>Pseudomonadati</taxon>
        <taxon>Pseudomonadota</taxon>
        <taxon>Gammaproteobacteria</taxon>
        <taxon>Moraxellales</taxon>
        <taxon>Moraxellaceae</taxon>
        <taxon>Psychrobacter</taxon>
    </lineage>
</organism>
<dbReference type="RefSeq" id="WP_077450518.1">
    <property type="nucleotide sequence ID" value="NZ_FUGE01000086.1"/>
</dbReference>
<dbReference type="PANTHER" id="PTHR21237">
    <property type="entry name" value="GRPE PROTEIN"/>
    <property type="match status" value="1"/>
</dbReference>
<dbReference type="SUPFAM" id="SSF58014">
    <property type="entry name" value="Coiled-coil domain of nucleotide exchange factor GrpE"/>
    <property type="match status" value="1"/>
</dbReference>
<evidence type="ECO:0000256" key="5">
    <source>
        <dbReference type="ARBA" id="ARBA00023016"/>
    </source>
</evidence>
<evidence type="ECO:0000256" key="8">
    <source>
        <dbReference type="ARBA" id="ARBA00072274"/>
    </source>
</evidence>
<keyword evidence="4 10" id="KW-0963">Cytoplasm</keyword>
<comment type="subcellular location">
    <subcellularLocation>
        <location evidence="1 10">Cytoplasm</location>
    </subcellularLocation>
</comment>
<comment type="similarity">
    <text evidence="2 10 12">Belongs to the GrpE family.</text>
</comment>
<evidence type="ECO:0000256" key="13">
    <source>
        <dbReference type="SAM" id="Coils"/>
    </source>
</evidence>
<dbReference type="AlphaFoldDB" id="A0A1R4GKV7"/>
<dbReference type="FunFam" id="2.30.22.10:FF:000001">
    <property type="entry name" value="Protein GrpE"/>
    <property type="match status" value="1"/>
</dbReference>
<protein>
    <recommendedName>
        <fullName evidence="8 10">Protein GrpE</fullName>
    </recommendedName>
    <alternativeName>
        <fullName evidence="9 10">HSP-70 cofactor</fullName>
    </alternativeName>
</protein>
<dbReference type="NCBIfam" id="NF010748">
    <property type="entry name" value="PRK14150.1"/>
    <property type="match status" value="1"/>
</dbReference>
<dbReference type="OrthoDB" id="9789811at2"/>
<dbReference type="InterPro" id="IPR009012">
    <property type="entry name" value="GrpE_head"/>
</dbReference>
<dbReference type="PROSITE" id="PS01071">
    <property type="entry name" value="GRPE"/>
    <property type="match status" value="1"/>
</dbReference>
<dbReference type="GO" id="GO:0042803">
    <property type="term" value="F:protein homodimerization activity"/>
    <property type="evidence" value="ECO:0007669"/>
    <property type="project" value="InterPro"/>
</dbReference>
<evidence type="ECO:0000313" key="16">
    <source>
        <dbReference type="Proteomes" id="UP000188357"/>
    </source>
</evidence>
<accession>A0A1R4GKV7</accession>
<dbReference type="GO" id="GO:0006457">
    <property type="term" value="P:protein folding"/>
    <property type="evidence" value="ECO:0007669"/>
    <property type="project" value="InterPro"/>
</dbReference>
<dbReference type="GO" id="GO:0005737">
    <property type="term" value="C:cytoplasm"/>
    <property type="evidence" value="ECO:0007669"/>
    <property type="project" value="UniProtKB-SubCell"/>
</dbReference>
<feature type="coiled-coil region" evidence="13">
    <location>
        <begin position="57"/>
        <end position="84"/>
    </location>
</feature>
<reference evidence="15 16" key="1">
    <citation type="submission" date="2017-02" db="EMBL/GenBank/DDBJ databases">
        <authorList>
            <person name="Peterson S.W."/>
        </authorList>
    </citation>
    <scope>NUCLEOTIDE SEQUENCE [LARGE SCALE GENOMIC DNA]</scope>
    <source>
        <strain evidence="15">Psychrobacter_piechaudii</strain>
    </source>
</reference>
<dbReference type="Gene3D" id="3.90.20.20">
    <property type="match status" value="1"/>
</dbReference>
<evidence type="ECO:0000256" key="2">
    <source>
        <dbReference type="ARBA" id="ARBA00009054"/>
    </source>
</evidence>
<dbReference type="Pfam" id="PF01025">
    <property type="entry name" value="GrpE"/>
    <property type="match status" value="1"/>
</dbReference>
<evidence type="ECO:0000313" key="15">
    <source>
        <dbReference type="EMBL" id="SJM68857.1"/>
    </source>
</evidence>
<comment type="subunit">
    <text evidence="3 10">Homodimer.</text>
</comment>
<sequence>MSNNEENKAAPDLERDAESSNVAHDNIDRSETVLEQTMNEFNPEVNGDETIANNIDVGVYEERIAQLEGEVKAAKEGQARANADAYNAQKRMEQETEKSRKFALQKFAKELLEVVDNLERAIVSVQADDDADDAILEGVKLTHKSFLTVLNKHGVEVVDPQQEAFNPELHEAVGIDPNVAADTVGEVLQKGYTLNGRLLRPAMVKVGQ</sequence>
<evidence type="ECO:0000256" key="6">
    <source>
        <dbReference type="ARBA" id="ARBA00023186"/>
    </source>
</evidence>
<keyword evidence="5 10" id="KW-0346">Stress response</keyword>
<keyword evidence="13" id="KW-0175">Coiled coil</keyword>
<gene>
    <name evidence="10" type="primary">grpE</name>
    <name evidence="15" type="ORF">A1232T_00687</name>
</gene>
<feature type="compositionally biased region" description="Basic and acidic residues" evidence="14">
    <location>
        <begin position="1"/>
        <end position="18"/>
    </location>
</feature>
<dbReference type="STRING" id="1945521.A1232T_00687"/>
<evidence type="ECO:0000256" key="10">
    <source>
        <dbReference type="HAMAP-Rule" id="MF_01151"/>
    </source>
</evidence>
<evidence type="ECO:0000256" key="14">
    <source>
        <dbReference type="SAM" id="MobiDB-lite"/>
    </source>
</evidence>
<dbReference type="PRINTS" id="PR00773">
    <property type="entry name" value="GRPEPROTEIN"/>
</dbReference>
<keyword evidence="16" id="KW-1185">Reference proteome</keyword>
<dbReference type="Proteomes" id="UP000188357">
    <property type="component" value="Unassembled WGS sequence"/>
</dbReference>